<evidence type="ECO:0000256" key="1">
    <source>
        <dbReference type="SAM" id="MobiDB-lite"/>
    </source>
</evidence>
<dbReference type="AlphaFoldDB" id="H5TJC0"/>
<dbReference type="RefSeq" id="WP_007237826.1">
    <property type="nucleotide sequence ID" value="NZ_BAFB01000072.1"/>
</dbReference>
<dbReference type="Proteomes" id="UP000005038">
    <property type="component" value="Unassembled WGS sequence"/>
</dbReference>
<keyword evidence="3" id="KW-1185">Reference proteome</keyword>
<dbReference type="STRING" id="1108044.GOOTI_072_00010"/>
<proteinExistence type="predicted"/>
<feature type="region of interest" description="Disordered" evidence="1">
    <location>
        <begin position="440"/>
        <end position="459"/>
    </location>
</feature>
<comment type="caution">
    <text evidence="2">The sequence shown here is derived from an EMBL/GenBank/DDBJ whole genome shotgun (WGS) entry which is preliminary data.</text>
</comment>
<organism evidence="2 3">
    <name type="scientific">Gordonia otitidis (strain DSM 44809 / CCUG 52243 / JCM 12355 / NBRC 100426 / IFM 10032)</name>
    <dbReference type="NCBI Taxonomy" id="1108044"/>
    <lineage>
        <taxon>Bacteria</taxon>
        <taxon>Bacillati</taxon>
        <taxon>Actinomycetota</taxon>
        <taxon>Actinomycetes</taxon>
        <taxon>Mycobacteriales</taxon>
        <taxon>Gordoniaceae</taxon>
        <taxon>Gordonia</taxon>
    </lineage>
</organism>
<name>H5TJC0_GORO1</name>
<evidence type="ECO:0000313" key="3">
    <source>
        <dbReference type="Proteomes" id="UP000005038"/>
    </source>
</evidence>
<accession>H5TJC0</accession>
<protein>
    <submittedName>
        <fullName evidence="2">Uncharacterized protein</fullName>
    </submittedName>
</protein>
<evidence type="ECO:0000313" key="2">
    <source>
        <dbReference type="EMBL" id="GAB33578.1"/>
    </source>
</evidence>
<dbReference type="EMBL" id="BAFB01000072">
    <property type="protein sequence ID" value="GAB33578.1"/>
    <property type="molecule type" value="Genomic_DNA"/>
</dbReference>
<feature type="region of interest" description="Disordered" evidence="1">
    <location>
        <begin position="1"/>
        <end position="28"/>
    </location>
</feature>
<reference evidence="2" key="1">
    <citation type="submission" date="2012-02" db="EMBL/GenBank/DDBJ databases">
        <title>Whole genome shotgun sequence of Gordonia otitidis NBRC 100426.</title>
        <authorList>
            <person name="Yoshida I."/>
            <person name="Hosoyama A."/>
            <person name="Tsuchikane K."/>
            <person name="Katsumata H."/>
            <person name="Yamazaki S."/>
            <person name="Fujita N."/>
        </authorList>
    </citation>
    <scope>NUCLEOTIDE SEQUENCE [LARGE SCALE GENOMIC DNA]</scope>
    <source>
        <strain evidence="2">NBRC 100426</strain>
    </source>
</reference>
<sequence length="476" mass="45598">MTSPQPAPTSAHGGGSSGTSGATAPGFNDMSIRDMIDATPLGPILDRPVGEVLAGLGLPPIPQIPALPPMPGLPPLPTIDIGMLLKPMTDLLGGFGTGDLSGAPFDPSMIFSALSTVLDTAMSTATEALGVLDGLWTGAASLGAATKTAEASTNSAALSTQGGVMSIDIQAAAAIVAAGLATVQGIIAATLGKIAILGPGLATPLGQGAAVGFATEGLAEATAAVAVTRAQLLGPTTQMIANGAPVKVTSPPTAATTSAAQSPFALAGSILEALTPLVGSATELPAALMSPVSEMLSVHPGDDLAVAHPAGVAVGGDPDLSGPGGVSGDAAVAPAGLAGGGGAGVGGMGIGGLGSAAAPLGAARSAISAGHGLTEPASLTPSQPTRATVASTTPVPASMAPMMAAGAARGAAEATGQHEIPDFLVTEEHGQQVVGESPVVAPPVLGGQPTSADSPPPDIELRLLWEPAPEAADTTH</sequence>
<gene>
    <name evidence="2" type="ORF">GOOTI_072_00010</name>
</gene>